<proteinExistence type="predicted"/>
<dbReference type="InterPro" id="IPR039169">
    <property type="entry name" value="Abitram"/>
</dbReference>
<reference evidence="1 2" key="1">
    <citation type="journal article" date="2020" name="G3 (Bethesda)">
        <title>Improved Reference Genome for Cyclotella cryptica CCMP332, a Model for Cell Wall Morphogenesis, Salinity Adaptation, and Lipid Production in Diatoms (Bacillariophyta).</title>
        <authorList>
            <person name="Roberts W.R."/>
            <person name="Downey K.M."/>
            <person name="Ruck E.C."/>
            <person name="Traller J.C."/>
            <person name="Alverson A.J."/>
        </authorList>
    </citation>
    <scope>NUCLEOTIDE SEQUENCE [LARGE SCALE GENOMIC DNA]</scope>
    <source>
        <strain evidence="1 2">CCMP332</strain>
    </source>
</reference>
<dbReference type="EMBL" id="JABMIG020000059">
    <property type="protein sequence ID" value="KAL3796893.1"/>
    <property type="molecule type" value="Genomic_DNA"/>
</dbReference>
<accession>A0ABD3Q990</accession>
<name>A0ABD3Q990_9STRA</name>
<dbReference type="PANTHER" id="PTHR13651:SF0">
    <property type="entry name" value="PROTEIN ABITRAM"/>
    <property type="match status" value="1"/>
</dbReference>
<sequence>MVETKQVNRKLKAHGVKRENEHHIMYNDTSFCSRPSSGRPGSPHRYFNDSYIVTFKSERSRSIEGRPYVDNRNASLNSKVHKAVMDEAKPRISGTCYTKEIHGTESANQEEAGGLQVVHRHLNGLCIITAGDTLKKIISASAKSNACDGVSVASVKYYVTVAQGAQSARGKLRARTRKLHSDEASNKPTILSALAHPDELNHQPDVIQHDGTVKPHDTLCTISFTNGMEIQLKCCVGGTVIDLNHRLSQPTAHDTNNATKSSELKNDIKVFHSDYHDIELGNKVDAPGNGQNLVLPGHLDPSLLLSDPLLDGYLAVILPSGVFPPKKSRRNLDAV</sequence>
<comment type="caution">
    <text evidence="1">The sequence shown here is derived from an EMBL/GenBank/DDBJ whole genome shotgun (WGS) entry which is preliminary data.</text>
</comment>
<dbReference type="AlphaFoldDB" id="A0ABD3Q990"/>
<evidence type="ECO:0000313" key="1">
    <source>
        <dbReference type="EMBL" id="KAL3796893.1"/>
    </source>
</evidence>
<protein>
    <submittedName>
        <fullName evidence="1">Uncharacterized protein</fullName>
    </submittedName>
</protein>
<organism evidence="1 2">
    <name type="scientific">Cyclotella cryptica</name>
    <dbReference type="NCBI Taxonomy" id="29204"/>
    <lineage>
        <taxon>Eukaryota</taxon>
        <taxon>Sar</taxon>
        <taxon>Stramenopiles</taxon>
        <taxon>Ochrophyta</taxon>
        <taxon>Bacillariophyta</taxon>
        <taxon>Coscinodiscophyceae</taxon>
        <taxon>Thalassiosirophycidae</taxon>
        <taxon>Stephanodiscales</taxon>
        <taxon>Stephanodiscaceae</taxon>
        <taxon>Cyclotella</taxon>
    </lineage>
</organism>
<gene>
    <name evidence="1" type="ORF">HJC23_008846</name>
</gene>
<dbReference type="PANTHER" id="PTHR13651">
    <property type="entry name" value="PROTEIN ABITRAM"/>
    <property type="match status" value="1"/>
</dbReference>
<keyword evidence="2" id="KW-1185">Reference proteome</keyword>
<dbReference type="Proteomes" id="UP001516023">
    <property type="component" value="Unassembled WGS sequence"/>
</dbReference>
<evidence type="ECO:0000313" key="2">
    <source>
        <dbReference type="Proteomes" id="UP001516023"/>
    </source>
</evidence>